<dbReference type="GO" id="GO:0046872">
    <property type="term" value="F:metal ion binding"/>
    <property type="evidence" value="ECO:0007669"/>
    <property type="project" value="UniProtKB-KW"/>
</dbReference>
<evidence type="ECO:0000256" key="14">
    <source>
        <dbReference type="SAM" id="MobiDB-lite"/>
    </source>
</evidence>
<dbReference type="InterPro" id="IPR002223">
    <property type="entry name" value="Kunitz_BPTI"/>
</dbReference>
<evidence type="ECO:0000256" key="9">
    <source>
        <dbReference type="ARBA" id="ARBA00022889"/>
    </source>
</evidence>
<proteinExistence type="predicted"/>
<dbReference type="CDD" id="cd08544">
    <property type="entry name" value="Reeler"/>
    <property type="match status" value="1"/>
</dbReference>
<reference evidence="18" key="2">
    <citation type="submission" date="2015-06" db="UniProtKB">
        <authorList>
            <consortium name="EnsemblMetazoa"/>
        </authorList>
    </citation>
    <scope>IDENTIFICATION</scope>
</reference>
<dbReference type="PROSITE" id="PS00280">
    <property type="entry name" value="BPTI_KUNITZ_1"/>
    <property type="match status" value="1"/>
</dbReference>
<dbReference type="FunFam" id="4.10.410.10:FF:000020">
    <property type="entry name" value="Collagen, type VI, alpha 3"/>
    <property type="match status" value="1"/>
</dbReference>
<keyword evidence="4" id="KW-0272">Extracellular matrix</keyword>
<keyword evidence="10" id="KW-0722">Serine protease inhibitor</keyword>
<dbReference type="Pfam" id="PF06468">
    <property type="entry name" value="Spond_N"/>
    <property type="match status" value="1"/>
</dbReference>
<evidence type="ECO:0000256" key="6">
    <source>
        <dbReference type="ARBA" id="ARBA00022723"/>
    </source>
</evidence>
<evidence type="ECO:0000256" key="3">
    <source>
        <dbReference type="ARBA" id="ARBA00022525"/>
    </source>
</evidence>
<evidence type="ECO:0000256" key="8">
    <source>
        <dbReference type="ARBA" id="ARBA00022737"/>
    </source>
</evidence>
<dbReference type="Pfam" id="PF02014">
    <property type="entry name" value="Reeler"/>
    <property type="match status" value="1"/>
</dbReference>
<evidence type="ECO:0000256" key="1">
    <source>
        <dbReference type="ARBA" id="ARBA00004498"/>
    </source>
</evidence>
<feature type="region of interest" description="Disordered" evidence="14">
    <location>
        <begin position="774"/>
        <end position="808"/>
    </location>
</feature>
<evidence type="ECO:0000313" key="18">
    <source>
        <dbReference type="EnsemblMetazoa" id="tetur04g02080.1"/>
    </source>
</evidence>
<evidence type="ECO:0000256" key="5">
    <source>
        <dbReference type="ARBA" id="ARBA00022690"/>
    </source>
</evidence>
<organism evidence="18 19">
    <name type="scientific">Tetranychus urticae</name>
    <name type="common">Two-spotted spider mite</name>
    <dbReference type="NCBI Taxonomy" id="32264"/>
    <lineage>
        <taxon>Eukaryota</taxon>
        <taxon>Metazoa</taxon>
        <taxon>Ecdysozoa</taxon>
        <taxon>Arthropoda</taxon>
        <taxon>Chelicerata</taxon>
        <taxon>Arachnida</taxon>
        <taxon>Acari</taxon>
        <taxon>Acariformes</taxon>
        <taxon>Trombidiformes</taxon>
        <taxon>Prostigmata</taxon>
        <taxon>Eleutherengona</taxon>
        <taxon>Raphignathae</taxon>
        <taxon>Tetranychoidea</taxon>
        <taxon>Tetranychidae</taxon>
        <taxon>Tetranychus</taxon>
    </lineage>
</organism>
<evidence type="ECO:0000259" key="17">
    <source>
        <dbReference type="PROSITE" id="PS51020"/>
    </source>
</evidence>
<evidence type="ECO:0000256" key="12">
    <source>
        <dbReference type="ARBA" id="ARBA00023180"/>
    </source>
</evidence>
<evidence type="ECO:0000256" key="7">
    <source>
        <dbReference type="ARBA" id="ARBA00022729"/>
    </source>
</evidence>
<dbReference type="PROSITE" id="PS50279">
    <property type="entry name" value="BPTI_KUNITZ_2"/>
    <property type="match status" value="1"/>
</dbReference>
<dbReference type="PROSITE" id="PS51020">
    <property type="entry name" value="SPONDIN"/>
    <property type="match status" value="1"/>
</dbReference>
<dbReference type="Proteomes" id="UP000015104">
    <property type="component" value="Unassembled WGS sequence"/>
</dbReference>
<keyword evidence="19" id="KW-1185">Reference proteome</keyword>
<dbReference type="InterPro" id="IPR000884">
    <property type="entry name" value="TSP1_rpt"/>
</dbReference>
<dbReference type="Pfam" id="PF00090">
    <property type="entry name" value="TSP_1"/>
    <property type="match status" value="3"/>
</dbReference>
<dbReference type="Pfam" id="PF19028">
    <property type="entry name" value="TSP1_spondin"/>
    <property type="match status" value="1"/>
</dbReference>
<dbReference type="SMART" id="SM00131">
    <property type="entry name" value="KU"/>
    <property type="match status" value="1"/>
</dbReference>
<dbReference type="SUPFAM" id="SSF57362">
    <property type="entry name" value="BPTI-like"/>
    <property type="match status" value="1"/>
</dbReference>
<evidence type="ECO:0000256" key="11">
    <source>
        <dbReference type="ARBA" id="ARBA00023157"/>
    </source>
</evidence>
<keyword evidence="6" id="KW-0479">Metal-binding</keyword>
<keyword evidence="12" id="KW-0325">Glycoprotein</keyword>
<name>T1K1N8_TETUR</name>
<dbReference type="PRINTS" id="PR00759">
    <property type="entry name" value="BASICPTASE"/>
</dbReference>
<dbReference type="Pfam" id="PF00014">
    <property type="entry name" value="Kunitz_BPTI"/>
    <property type="match status" value="1"/>
</dbReference>
<dbReference type="GO" id="GO:0004867">
    <property type="term" value="F:serine-type endopeptidase inhibitor activity"/>
    <property type="evidence" value="ECO:0007669"/>
    <property type="project" value="UniProtKB-KW"/>
</dbReference>
<evidence type="ECO:0000259" key="15">
    <source>
        <dbReference type="PROSITE" id="PS50279"/>
    </source>
</evidence>
<dbReference type="EMBL" id="CAEY01001353">
    <property type="status" value="NOT_ANNOTATED_CDS"/>
    <property type="molecule type" value="Genomic_DNA"/>
</dbReference>
<evidence type="ECO:0000256" key="4">
    <source>
        <dbReference type="ARBA" id="ARBA00022530"/>
    </source>
</evidence>
<feature type="domain" description="BPTI/Kunitz inhibitor" evidence="15">
    <location>
        <begin position="610"/>
        <end position="660"/>
    </location>
</feature>
<dbReference type="GO" id="GO:0031012">
    <property type="term" value="C:extracellular matrix"/>
    <property type="evidence" value="ECO:0007669"/>
    <property type="project" value="TreeGrafter"/>
</dbReference>
<evidence type="ECO:0000256" key="2">
    <source>
        <dbReference type="ARBA" id="ARBA00019594"/>
    </source>
</evidence>
<dbReference type="InterPro" id="IPR009465">
    <property type="entry name" value="Spondin_N"/>
</dbReference>
<dbReference type="HOGENOM" id="CLU_014540_0_0_1"/>
<feature type="compositionally biased region" description="Basic residues" evidence="14">
    <location>
        <begin position="785"/>
        <end position="794"/>
    </location>
</feature>
<dbReference type="Gene3D" id="4.10.410.10">
    <property type="entry name" value="Pancreatic trypsin inhibitor Kunitz domain"/>
    <property type="match status" value="1"/>
</dbReference>
<reference evidence="19" key="1">
    <citation type="submission" date="2011-08" db="EMBL/GenBank/DDBJ databases">
        <authorList>
            <person name="Rombauts S."/>
        </authorList>
    </citation>
    <scope>NUCLEOTIDE SEQUENCE</scope>
    <source>
        <strain evidence="19">London</strain>
    </source>
</reference>
<dbReference type="EnsemblMetazoa" id="tetur04g02080.1">
    <property type="protein sequence ID" value="tetur04g02080.1"/>
    <property type="gene ID" value="tetur04g02080"/>
</dbReference>
<dbReference type="InterPro" id="IPR044004">
    <property type="entry name" value="TSP1_spondin_dom"/>
</dbReference>
<dbReference type="GO" id="GO:0007155">
    <property type="term" value="P:cell adhesion"/>
    <property type="evidence" value="ECO:0007669"/>
    <property type="project" value="UniProtKB-KW"/>
</dbReference>
<dbReference type="InterPro" id="IPR042307">
    <property type="entry name" value="Reeler_sf"/>
</dbReference>
<dbReference type="InterPro" id="IPR020901">
    <property type="entry name" value="Prtase_inh_Kunz-CS"/>
</dbReference>
<dbReference type="Gene3D" id="2.60.40.4060">
    <property type="entry name" value="Reeler domain"/>
    <property type="match status" value="1"/>
</dbReference>
<dbReference type="SMART" id="SM00209">
    <property type="entry name" value="TSP1"/>
    <property type="match status" value="4"/>
</dbReference>
<keyword evidence="9" id="KW-0130">Cell adhesion</keyword>
<dbReference type="InterPro" id="IPR036383">
    <property type="entry name" value="TSP1_rpt_sf"/>
</dbReference>
<dbReference type="AlphaFoldDB" id="T1K1N8"/>
<evidence type="ECO:0000259" key="16">
    <source>
        <dbReference type="PROSITE" id="PS51019"/>
    </source>
</evidence>
<evidence type="ECO:0000256" key="10">
    <source>
        <dbReference type="ARBA" id="ARBA00022900"/>
    </source>
</evidence>
<dbReference type="PANTHER" id="PTHR11311">
    <property type="entry name" value="SPONDIN"/>
    <property type="match status" value="1"/>
</dbReference>
<keyword evidence="5" id="KW-0646">Protease inhibitor</keyword>
<dbReference type="PROSITE" id="PS51019">
    <property type="entry name" value="REELIN"/>
    <property type="match status" value="1"/>
</dbReference>
<dbReference type="FunFam" id="2.20.100.10:FF:000026">
    <property type="entry name" value="Spondin 1"/>
    <property type="match status" value="1"/>
</dbReference>
<keyword evidence="8" id="KW-0677">Repeat</keyword>
<keyword evidence="7" id="KW-0732">Signal</keyword>
<dbReference type="InterPro" id="IPR051418">
    <property type="entry name" value="Spondin/Thrombospondin_T1"/>
</dbReference>
<dbReference type="Gene3D" id="2.20.100.10">
    <property type="entry name" value="Thrombospondin type-1 (TSP1) repeat"/>
    <property type="match status" value="4"/>
</dbReference>
<dbReference type="PROSITE" id="PS50092">
    <property type="entry name" value="TSP1"/>
    <property type="match status" value="4"/>
</dbReference>
<dbReference type="Gene3D" id="2.60.40.2130">
    <property type="entry name" value="F-spondin domain"/>
    <property type="match status" value="1"/>
</dbReference>
<sequence length="827" mass="92202">MIASQLWESCQMLNKCNRDLPGTSPKKIPGDNGFKIKITGDKEKFKPGELYTIVLLGHKTTYQVQKFIGFMLVVEPREWPDNSSLSSPGVIQSPSQSPEIGSFQLFGDALIKISEDCPNAILHTSDIPKSEVQAMWQAPSNPTGCVVFKATVVESSDTWFMDDGALTKHFCPEESESLDEQTEILEECCACDEAKYEVIFQGLWSRFTHPKDFPINSQLAHFSEIIGASHTADFRMWEYGGYASEGLRQLAESGTTKKLEAELKAESNKIRTIIKSRGLWHPNLNGKTFAVFRVDKKHHLMSLVSMLGPSPDWIVGVSALELCLKNCSWVGEKQMNLYLWDAGTDSGISYLSQNTPTIPQERIRRITPSNPNSRDSPFYDPNGSKMKPFARLTVTRQRMYEKACDETEPLDLSPSPITMTAPDDCTVTDWTEFKPCSVTCGKGFRIRTRNFAYESRARLADCRTPLIEKEPCEVDCIGDVSCATTSWSEWSDCSVTCGKGSRTRSRKFMNRSAKKVCTQVELVQNESCTGPIPVCPEEEEHDPKCSVTQWSEWSPCTVSCGRGMKIRTRLYLSPVQSSLNNCNVELIQKSPCTADKADCSIDYSDAKEVCMTPKDVGPCRGYYPRWYYDGDKAMCLQFIYGGCRGNRNNFERYTDCSKMCEVLLRDFVKASLPPSTIAYAYAMKDATIHLEKGLVCAPISALTTLASNPNSHHQYTSSLYHPVASPGSQISSLASHHSSSSSSSLIVPSSSPISTSSGSSDQPKIDCVTSEWSEWSPCSKSCGTKGRRTRRKMIKVNPQNGGKPCPRKLVQRRKCKNLPPCQEDEED</sequence>
<dbReference type="NCBIfam" id="NF038123">
    <property type="entry name" value="NF038123_dom"/>
    <property type="match status" value="1"/>
</dbReference>
<keyword evidence="3" id="KW-0964">Secreted</keyword>
<dbReference type="PANTHER" id="PTHR11311:SF16">
    <property type="entry name" value="SPONDIN-1"/>
    <property type="match status" value="1"/>
</dbReference>
<dbReference type="InterPro" id="IPR038678">
    <property type="entry name" value="Spondin_N_sf"/>
</dbReference>
<keyword evidence="11" id="KW-1015">Disulfide bond</keyword>
<dbReference type="SUPFAM" id="SSF82895">
    <property type="entry name" value="TSP-1 type 1 repeat"/>
    <property type="match status" value="4"/>
</dbReference>
<feature type="region of interest" description="Disordered" evidence="14">
    <location>
        <begin position="741"/>
        <end position="762"/>
    </location>
</feature>
<feature type="domain" description="Spondin" evidence="17">
    <location>
        <begin position="184"/>
        <end position="374"/>
    </location>
</feature>
<dbReference type="eggNOG" id="KOG3539">
    <property type="taxonomic scope" value="Eukaryota"/>
</dbReference>
<comment type="subcellular location">
    <subcellularLocation>
        <location evidence="1">Secreted</location>
        <location evidence="1">Extracellular space</location>
        <location evidence="1">Extracellular matrix</location>
    </subcellularLocation>
</comment>
<evidence type="ECO:0000256" key="13">
    <source>
        <dbReference type="ARBA" id="ARBA00030964"/>
    </source>
</evidence>
<protein>
    <recommendedName>
        <fullName evidence="2">Spondin-1</fullName>
    </recommendedName>
    <alternativeName>
        <fullName evidence="13">F-spondin</fullName>
    </alternativeName>
</protein>
<dbReference type="FunFam" id="2.60.40.2130:FF:000002">
    <property type="entry name" value="Putative Spondin-1"/>
    <property type="match status" value="1"/>
</dbReference>
<dbReference type="InterPro" id="IPR002861">
    <property type="entry name" value="Reeler_dom"/>
</dbReference>
<feature type="domain" description="Reelin" evidence="16">
    <location>
        <begin position="1"/>
        <end position="183"/>
    </location>
</feature>
<feature type="compositionally biased region" description="Low complexity" evidence="14">
    <location>
        <begin position="741"/>
        <end position="760"/>
    </location>
</feature>
<dbReference type="InterPro" id="IPR036880">
    <property type="entry name" value="Kunitz_BPTI_sf"/>
</dbReference>
<evidence type="ECO:0000313" key="19">
    <source>
        <dbReference type="Proteomes" id="UP000015104"/>
    </source>
</evidence>
<accession>T1K1N8</accession>